<gene>
    <name evidence="2" type="ORF">HMPREF9400_0992</name>
</gene>
<feature type="transmembrane region" description="Helical" evidence="1">
    <location>
        <begin position="17"/>
        <end position="42"/>
    </location>
</feature>
<reference evidence="2 3" key="1">
    <citation type="submission" date="2010-12" db="EMBL/GenBank/DDBJ databases">
        <authorList>
            <person name="Muzny D."/>
            <person name="Qin X."/>
            <person name="Buhay C."/>
            <person name="Dugan-Rocha S."/>
            <person name="Ding Y."/>
            <person name="Chen G."/>
            <person name="Hawes A."/>
            <person name="Holder M."/>
            <person name="Jhangiani S."/>
            <person name="Johnson A."/>
            <person name="Khan Z."/>
            <person name="Li Z."/>
            <person name="Liu W."/>
            <person name="Liu X."/>
            <person name="Perez L."/>
            <person name="Shen H."/>
            <person name="Wang Q."/>
            <person name="Watt J."/>
            <person name="Xi L."/>
            <person name="Xin Y."/>
            <person name="Zhou J."/>
            <person name="Deng J."/>
            <person name="Jiang H."/>
            <person name="Liu Y."/>
            <person name="Qu J."/>
            <person name="Song X.-Z."/>
            <person name="Zhang L."/>
            <person name="Villasana D."/>
            <person name="Johnson A."/>
            <person name="Liu J."/>
            <person name="Liyanage D."/>
            <person name="Lorensuhewa L."/>
            <person name="Robinson T."/>
            <person name="Song A."/>
            <person name="Song B.-B."/>
            <person name="Dinh H."/>
            <person name="Thornton R."/>
            <person name="Coyle M."/>
            <person name="Francisco L."/>
            <person name="Jackson L."/>
            <person name="Javaid M."/>
            <person name="Korchina V."/>
            <person name="Kovar C."/>
            <person name="Mata R."/>
            <person name="Mathew T."/>
            <person name="Ngo R."/>
            <person name="Nguyen L."/>
            <person name="Nguyen N."/>
            <person name="Okwuonu G."/>
            <person name="Ongeri F."/>
            <person name="Pham C."/>
            <person name="Simmons D."/>
            <person name="Wilczek-Boney K."/>
            <person name="Hale W."/>
            <person name="Jakkamsetti A."/>
            <person name="Pham P."/>
            <person name="Ruth R."/>
            <person name="San Lucas F."/>
            <person name="Warren J."/>
            <person name="Zhang J."/>
            <person name="Zhao Z."/>
            <person name="Zhou C."/>
            <person name="Zhu D."/>
            <person name="Lee S."/>
            <person name="Bess C."/>
            <person name="Blankenburg K."/>
            <person name="Forbes L."/>
            <person name="Fu Q."/>
            <person name="Gubbala S."/>
            <person name="Hirani K."/>
            <person name="Jayaseelan J.C."/>
            <person name="Lara F."/>
            <person name="Munidasa M."/>
            <person name="Palculict T."/>
            <person name="Patil S."/>
            <person name="Pu L.-L."/>
            <person name="Saada N."/>
            <person name="Tang L."/>
            <person name="Weissenberger G."/>
            <person name="Zhu Y."/>
            <person name="Hemphill L."/>
            <person name="Shang Y."/>
            <person name="Youmans B."/>
            <person name="Ayvaz T."/>
            <person name="Ross M."/>
            <person name="Santibanez J."/>
            <person name="Aqrawi P."/>
            <person name="Gross S."/>
            <person name="Joshi V."/>
            <person name="Fowler G."/>
            <person name="Nazareth L."/>
            <person name="Reid J."/>
            <person name="Worley K."/>
            <person name="Petrosino J."/>
            <person name="Highlander S."/>
            <person name="Gibbs R."/>
        </authorList>
    </citation>
    <scope>NUCLEOTIDE SEQUENCE [LARGE SCALE GENOMIC DNA]</scope>
    <source>
        <strain evidence="2 3">JV21</strain>
    </source>
</reference>
<dbReference type="AlphaFoldDB" id="A0A828QX67"/>
<dbReference type="EMBL" id="AEPU01000021">
    <property type="protein sequence ID" value="EFU71640.1"/>
    <property type="molecule type" value="Genomic_DNA"/>
</dbReference>
<organism evidence="2 3">
    <name type="scientific">Campylobacter upsaliensis JV21</name>
    <dbReference type="NCBI Taxonomy" id="888826"/>
    <lineage>
        <taxon>Bacteria</taxon>
        <taxon>Pseudomonadati</taxon>
        <taxon>Campylobacterota</taxon>
        <taxon>Epsilonproteobacteria</taxon>
        <taxon>Campylobacterales</taxon>
        <taxon>Campylobacteraceae</taxon>
        <taxon>Campylobacter</taxon>
    </lineage>
</organism>
<keyword evidence="1" id="KW-1133">Transmembrane helix</keyword>
<protein>
    <submittedName>
        <fullName evidence="2">Uncharacterized protein</fullName>
    </submittedName>
</protein>
<proteinExistence type="predicted"/>
<sequence>MIFAEYFIDKILKEYNFIVFLIIKKALFLIIIIVFCIFYYAFKSF</sequence>
<evidence type="ECO:0000313" key="2">
    <source>
        <dbReference type="EMBL" id="EFU71640.1"/>
    </source>
</evidence>
<evidence type="ECO:0000313" key="3">
    <source>
        <dbReference type="Proteomes" id="UP000005813"/>
    </source>
</evidence>
<evidence type="ECO:0000256" key="1">
    <source>
        <dbReference type="SAM" id="Phobius"/>
    </source>
</evidence>
<comment type="caution">
    <text evidence="2">The sequence shown here is derived from an EMBL/GenBank/DDBJ whole genome shotgun (WGS) entry which is preliminary data.</text>
</comment>
<keyword evidence="1" id="KW-0472">Membrane</keyword>
<dbReference type="Proteomes" id="UP000005813">
    <property type="component" value="Unassembled WGS sequence"/>
</dbReference>
<accession>A0A828QX67</accession>
<keyword evidence="1" id="KW-0812">Transmembrane</keyword>
<name>A0A828QX67_CAMUP</name>